<dbReference type="OrthoDB" id="3362336at2759"/>
<organism evidence="2 3">
    <name type="scientific">Hericium alpestre</name>
    <dbReference type="NCBI Taxonomy" id="135208"/>
    <lineage>
        <taxon>Eukaryota</taxon>
        <taxon>Fungi</taxon>
        <taxon>Dikarya</taxon>
        <taxon>Basidiomycota</taxon>
        <taxon>Agaricomycotina</taxon>
        <taxon>Agaricomycetes</taxon>
        <taxon>Russulales</taxon>
        <taxon>Hericiaceae</taxon>
        <taxon>Hericium</taxon>
    </lineage>
</organism>
<gene>
    <name evidence="2" type="ORF">EWM64_g3911</name>
</gene>
<keyword evidence="3" id="KW-1185">Reference proteome</keyword>
<reference evidence="2 3" key="1">
    <citation type="submission" date="2019-02" db="EMBL/GenBank/DDBJ databases">
        <title>Genome sequencing of the rare red list fungi Hericium alpestre (H. flagellum).</title>
        <authorList>
            <person name="Buettner E."/>
            <person name="Kellner H."/>
        </authorList>
    </citation>
    <scope>NUCLEOTIDE SEQUENCE [LARGE SCALE GENOMIC DNA]</scope>
    <source>
        <strain evidence="2 3">DSM 108284</strain>
    </source>
</reference>
<proteinExistence type="predicted"/>
<sequence length="332" mass="36976">MSAGLAILREVERKYGKVATVFFHRDAEVLSGYKPFFTVKFDASVPHDSISMEGEVFKARVPRTQTFREGGVGLDDLQGILYYDADADVQEADAPTKPAGVEGVDWDLEDIKIAQSPYHSVRPSKQLSLRPEQYLQFADKWTAWGGFSTPLSSSAAHDGSAASMEEVPLAVRSPDLDLANAKYRSISEMDGRKISEPLPVAAQEPAPEFEPEQTEEVIEKEFSADAELAPLEWKPLRFDRQDRPSTTEVDASSAEETEAEAPESTKQAEKPLAQMSRRERVLHQARVNARTLPTVDEEAQRAEEARKAEEETKAKAESIRQRLWKLMGGRAP</sequence>
<evidence type="ECO:0000256" key="1">
    <source>
        <dbReference type="SAM" id="MobiDB-lite"/>
    </source>
</evidence>
<comment type="caution">
    <text evidence="2">The sequence shown here is derived from an EMBL/GenBank/DDBJ whole genome shotgun (WGS) entry which is preliminary data.</text>
</comment>
<name>A0A4Z0A0X9_9AGAM</name>
<feature type="compositionally biased region" description="Basic and acidic residues" evidence="1">
    <location>
        <begin position="234"/>
        <end position="245"/>
    </location>
</feature>
<accession>A0A4Z0A0X9</accession>
<dbReference type="AlphaFoldDB" id="A0A4Z0A0X9"/>
<feature type="region of interest" description="Disordered" evidence="1">
    <location>
        <begin position="234"/>
        <end position="318"/>
    </location>
</feature>
<dbReference type="EMBL" id="SFCI01000392">
    <property type="protein sequence ID" value="TFY80100.1"/>
    <property type="molecule type" value="Genomic_DNA"/>
</dbReference>
<evidence type="ECO:0000313" key="2">
    <source>
        <dbReference type="EMBL" id="TFY80100.1"/>
    </source>
</evidence>
<protein>
    <submittedName>
        <fullName evidence="2">Uncharacterized protein</fullName>
    </submittedName>
</protein>
<dbReference type="Proteomes" id="UP000298061">
    <property type="component" value="Unassembled WGS sequence"/>
</dbReference>
<evidence type="ECO:0000313" key="3">
    <source>
        <dbReference type="Proteomes" id="UP000298061"/>
    </source>
</evidence>
<feature type="compositionally biased region" description="Basic and acidic residues" evidence="1">
    <location>
        <begin position="298"/>
        <end position="318"/>
    </location>
</feature>